<feature type="compositionally biased region" description="Basic and acidic residues" evidence="5">
    <location>
        <begin position="711"/>
        <end position="720"/>
    </location>
</feature>
<gene>
    <name evidence="7" type="ORF">KUF71_022011</name>
</gene>
<reference evidence="7" key="2">
    <citation type="journal article" date="2023" name="BMC Genomics">
        <title>Pest status, molecular evolution, and epigenetic factors derived from the genome assembly of Frankliniella fusca, a thysanopteran phytovirus vector.</title>
        <authorList>
            <person name="Catto M.A."/>
            <person name="Labadie P.E."/>
            <person name="Jacobson A.L."/>
            <person name="Kennedy G.G."/>
            <person name="Srinivasan R."/>
            <person name="Hunt B.G."/>
        </authorList>
    </citation>
    <scope>NUCLEOTIDE SEQUENCE</scope>
    <source>
        <strain evidence="7">PL_HMW_Pooled</strain>
    </source>
</reference>
<evidence type="ECO:0000256" key="5">
    <source>
        <dbReference type="SAM" id="MobiDB-lite"/>
    </source>
</evidence>
<organism evidence="7 8">
    <name type="scientific">Frankliniella fusca</name>
    <dbReference type="NCBI Taxonomy" id="407009"/>
    <lineage>
        <taxon>Eukaryota</taxon>
        <taxon>Metazoa</taxon>
        <taxon>Ecdysozoa</taxon>
        <taxon>Arthropoda</taxon>
        <taxon>Hexapoda</taxon>
        <taxon>Insecta</taxon>
        <taxon>Pterygota</taxon>
        <taxon>Neoptera</taxon>
        <taxon>Paraneoptera</taxon>
        <taxon>Thysanoptera</taxon>
        <taxon>Terebrantia</taxon>
        <taxon>Thripoidea</taxon>
        <taxon>Thripidae</taxon>
        <taxon>Frankliniella</taxon>
    </lineage>
</organism>
<keyword evidence="4" id="KW-0539">Nucleus</keyword>
<feature type="compositionally biased region" description="Basic and acidic residues" evidence="5">
    <location>
        <begin position="975"/>
        <end position="1007"/>
    </location>
</feature>
<reference evidence="7" key="1">
    <citation type="submission" date="2021-07" db="EMBL/GenBank/DDBJ databases">
        <authorList>
            <person name="Catto M.A."/>
            <person name="Jacobson A."/>
            <person name="Kennedy G."/>
            <person name="Labadie P."/>
            <person name="Hunt B.G."/>
            <person name="Srinivasan R."/>
        </authorList>
    </citation>
    <scope>NUCLEOTIDE SEQUENCE</scope>
    <source>
        <strain evidence="7">PL_HMW_Pooled</strain>
        <tissue evidence="7">Head</tissue>
    </source>
</reference>
<name>A0AAE1LA49_9NEOP</name>
<comment type="subcellular location">
    <subcellularLocation>
        <location evidence="1">Nucleus</location>
    </subcellularLocation>
</comment>
<dbReference type="Proteomes" id="UP001219518">
    <property type="component" value="Unassembled WGS sequence"/>
</dbReference>
<feature type="compositionally biased region" description="Low complexity" evidence="5">
    <location>
        <begin position="1"/>
        <end position="14"/>
    </location>
</feature>
<feature type="compositionally biased region" description="Low complexity" evidence="5">
    <location>
        <begin position="943"/>
        <end position="957"/>
    </location>
</feature>
<dbReference type="GO" id="GO:0005730">
    <property type="term" value="C:nucleolus"/>
    <property type="evidence" value="ECO:0007669"/>
    <property type="project" value="TreeGrafter"/>
</dbReference>
<dbReference type="PANTHER" id="PTHR13112">
    <property type="entry name" value="UPF3 REGULATOR OF NONSENSE TRANSCRIPTS-LIKE PROTEIN"/>
    <property type="match status" value="1"/>
</dbReference>
<feature type="compositionally biased region" description="Basic and acidic residues" evidence="5">
    <location>
        <begin position="651"/>
        <end position="704"/>
    </location>
</feature>
<dbReference type="EMBL" id="JAHWGI010000293">
    <property type="protein sequence ID" value="KAK3912441.1"/>
    <property type="molecule type" value="Genomic_DNA"/>
</dbReference>
<evidence type="ECO:0000256" key="1">
    <source>
        <dbReference type="ARBA" id="ARBA00004123"/>
    </source>
</evidence>
<dbReference type="GO" id="GO:0003729">
    <property type="term" value="F:mRNA binding"/>
    <property type="evidence" value="ECO:0007669"/>
    <property type="project" value="TreeGrafter"/>
</dbReference>
<feature type="compositionally biased region" description="Basic and acidic residues" evidence="5">
    <location>
        <begin position="26"/>
        <end position="40"/>
    </location>
</feature>
<feature type="region of interest" description="Disordered" evidence="5">
    <location>
        <begin position="1"/>
        <end position="41"/>
    </location>
</feature>
<dbReference type="InterPro" id="IPR035979">
    <property type="entry name" value="RBD_domain_sf"/>
</dbReference>
<comment type="similarity">
    <text evidence="2">Belongs to the RENT3 family.</text>
</comment>
<feature type="compositionally biased region" description="Basic and acidic residues" evidence="5">
    <location>
        <begin position="1021"/>
        <end position="1039"/>
    </location>
</feature>
<keyword evidence="3" id="KW-0866">Nonsense-mediated mRNA decay</keyword>
<dbReference type="CDD" id="cd12455">
    <property type="entry name" value="RRM_like_Smg4_UPF3"/>
    <property type="match status" value="1"/>
</dbReference>
<evidence type="ECO:0000256" key="4">
    <source>
        <dbReference type="ARBA" id="ARBA00023242"/>
    </source>
</evidence>
<feature type="compositionally biased region" description="Polar residues" evidence="5">
    <location>
        <begin position="1052"/>
        <end position="1061"/>
    </location>
</feature>
<dbReference type="SUPFAM" id="SSF54928">
    <property type="entry name" value="RNA-binding domain, RBD"/>
    <property type="match status" value="1"/>
</dbReference>
<evidence type="ECO:0000313" key="8">
    <source>
        <dbReference type="Proteomes" id="UP001219518"/>
    </source>
</evidence>
<feature type="region of interest" description="Disordered" evidence="5">
    <location>
        <begin position="643"/>
        <end position="1061"/>
    </location>
</feature>
<evidence type="ECO:0000313" key="7">
    <source>
        <dbReference type="EMBL" id="KAK3912441.1"/>
    </source>
</evidence>
<dbReference type="GO" id="GO:0000184">
    <property type="term" value="P:nuclear-transcribed mRNA catabolic process, nonsense-mediated decay"/>
    <property type="evidence" value="ECO:0007669"/>
    <property type="project" value="UniProtKB-KW"/>
</dbReference>
<evidence type="ECO:0000259" key="6">
    <source>
        <dbReference type="Pfam" id="PF03467"/>
    </source>
</evidence>
<feature type="compositionally biased region" description="Basic and acidic residues" evidence="5">
    <location>
        <begin position="727"/>
        <end position="751"/>
    </location>
</feature>
<dbReference type="InterPro" id="IPR012677">
    <property type="entry name" value="Nucleotide-bd_a/b_plait_sf"/>
</dbReference>
<comment type="caution">
    <text evidence="7">The sequence shown here is derived from an EMBL/GenBank/DDBJ whole genome shotgun (WGS) entry which is preliminary data.</text>
</comment>
<dbReference type="InterPro" id="IPR039722">
    <property type="entry name" value="Upf3"/>
</dbReference>
<dbReference type="Pfam" id="PF03467">
    <property type="entry name" value="Smg4_UPF3"/>
    <property type="match status" value="1"/>
</dbReference>
<dbReference type="GO" id="GO:0005737">
    <property type="term" value="C:cytoplasm"/>
    <property type="evidence" value="ECO:0007669"/>
    <property type="project" value="TreeGrafter"/>
</dbReference>
<evidence type="ECO:0000256" key="2">
    <source>
        <dbReference type="ARBA" id="ARBA00005991"/>
    </source>
</evidence>
<keyword evidence="8" id="KW-1185">Reference proteome</keyword>
<dbReference type="Gene3D" id="3.30.70.330">
    <property type="match status" value="1"/>
</dbReference>
<proteinExistence type="inferred from homology"/>
<sequence>MTETVSTTTPSSPKTKSKAGKQTSDGNDRPKTTEKVEKPPTKVVVRRLPPTMTLETFLDQVAPLPPVDYMYFVKADTSLAPNSFGRAYLHFIHVSDLLIFTEKFDNYVFVDGKGNEYPAIVEYAPFQRIPKQRPSRKKDPRIGTIENDPYYLEFMEALKAEETQRKSVSNKQHFLETSTTGSSAPKVTSTPLLEYLKARRADKLRTKEDKIAERKKREIERRKAREDARTAMKHNKLSDDGDMAISSAPVLKPPQASSETTADLDAIQTRYLRCMIGLDKDTSSLEQVSRCACCSPDTHAPSNCKILQERMHLLMLHLSPLKSLLKPTTETKMCSTASQKLNVHQADDAARIIVANPHTGFSADPFTQSCTPPEKFSDSNYFAEIQCNSLNIKEAKASSCPTVCSKPLKRNIAYNEKSTVKDNKQPPIADSSNKVLLQDEKVIRPISISSFKRESAKVSQSCQTATMSENHLKSCQVEKEVAVSNFCGKGVINETSKGPSKLTEFFKLLQSGHLQTTFAALPDISSRQMTTLQDIEESLLCKQKKEKPTDNHETFEFDDHSSHSLKLPKALPKQKKRLHLNLNGSNEELKCKSLHYQGGKRVKDRMLPNNLVDESNSFRHLSPGACALIENRSYFQQMSAQIAGHGTPSDKVSKEMRTARETSVKEVMSKRREDDRLKSRERRDKDKESRDLTKDVKRDGRRDSSVNQGSGHDKEKDKENQPASVEAKLRDTRRGGKSYQEERQRLNERRAAKSMTPKGMVAADDAEKPDNEEDAGYEDPSNDKKGARKEQDTSSFRSHEKGKYSEMYRHQTSREMRKYDKPNRSTKDQDLRRSYESKRNIDDRYHDDSKKHTSHQEKSATFDMKSEESRSQPPKEETRKKSYNQEREQRRAAAADKKSPAKKDTVPYKSDDRTVIKDSSQDTNENIKKYEKSSREKERRPSFDNSSPSSSQQQGEQSRSKAPTDMKTTQSTSSDGKKKETAPSKSDEKDKKDPRAERRIRNKDRPSIEIYRPGMGRFSRQRLEREKGLSKGSSTERDSPSPSPSPVPLPSKNTVISEKLE</sequence>
<dbReference type="AlphaFoldDB" id="A0AAE1LA49"/>
<evidence type="ECO:0000256" key="3">
    <source>
        <dbReference type="ARBA" id="ARBA00023161"/>
    </source>
</evidence>
<feature type="region of interest" description="Disordered" evidence="5">
    <location>
        <begin position="235"/>
        <end position="261"/>
    </location>
</feature>
<feature type="domain" description="UPF3" evidence="6">
    <location>
        <begin position="40"/>
        <end position="200"/>
    </location>
</feature>
<dbReference type="PANTHER" id="PTHR13112:SF0">
    <property type="entry name" value="FI21285P1"/>
    <property type="match status" value="1"/>
</dbReference>
<dbReference type="GO" id="GO:0045727">
    <property type="term" value="P:positive regulation of translation"/>
    <property type="evidence" value="ECO:0007669"/>
    <property type="project" value="TreeGrafter"/>
</dbReference>
<accession>A0AAE1LA49</accession>
<dbReference type="InterPro" id="IPR005120">
    <property type="entry name" value="UPF3_dom"/>
</dbReference>
<protein>
    <submittedName>
        <fullName evidence="7">Regulator of nonsense transcripts 3A</fullName>
    </submittedName>
</protein>
<feature type="compositionally biased region" description="Basic and acidic residues" evidence="5">
    <location>
        <begin position="781"/>
        <end position="942"/>
    </location>
</feature>